<dbReference type="GO" id="GO:0005886">
    <property type="term" value="C:plasma membrane"/>
    <property type="evidence" value="ECO:0007669"/>
    <property type="project" value="UniProtKB-SubCell"/>
</dbReference>
<protein>
    <submittedName>
        <fullName evidence="10">ABC transporter permease</fullName>
    </submittedName>
</protein>
<dbReference type="Pfam" id="PF00528">
    <property type="entry name" value="BPD_transp_1"/>
    <property type="match status" value="1"/>
</dbReference>
<feature type="transmembrane region" description="Helical" evidence="8">
    <location>
        <begin position="212"/>
        <end position="234"/>
    </location>
</feature>
<dbReference type="InterPro" id="IPR035906">
    <property type="entry name" value="MetI-like_sf"/>
</dbReference>
<accession>A0A356LFQ3</accession>
<proteinExistence type="inferred from homology"/>
<gene>
    <name evidence="10" type="ORF">DD666_09615</name>
</gene>
<dbReference type="GO" id="GO:0055085">
    <property type="term" value="P:transmembrane transport"/>
    <property type="evidence" value="ECO:0007669"/>
    <property type="project" value="InterPro"/>
</dbReference>
<dbReference type="SUPFAM" id="SSF161098">
    <property type="entry name" value="MetI-like"/>
    <property type="match status" value="1"/>
</dbReference>
<evidence type="ECO:0000256" key="6">
    <source>
        <dbReference type="ARBA" id="ARBA00022989"/>
    </source>
</evidence>
<evidence type="ECO:0000259" key="9">
    <source>
        <dbReference type="PROSITE" id="PS50928"/>
    </source>
</evidence>
<dbReference type="EMBL" id="DOEK01000027">
    <property type="protein sequence ID" value="HBP29659.1"/>
    <property type="molecule type" value="Genomic_DNA"/>
</dbReference>
<dbReference type="Gene3D" id="1.10.3720.10">
    <property type="entry name" value="MetI-like"/>
    <property type="match status" value="1"/>
</dbReference>
<dbReference type="PANTHER" id="PTHR42929:SF5">
    <property type="entry name" value="ABC TRANSPORTER PERMEASE PROTEIN"/>
    <property type="match status" value="1"/>
</dbReference>
<keyword evidence="5 8" id="KW-0812">Transmembrane</keyword>
<feature type="transmembrane region" description="Helical" evidence="8">
    <location>
        <begin position="153"/>
        <end position="176"/>
    </location>
</feature>
<dbReference type="PROSITE" id="PS50928">
    <property type="entry name" value="ABC_TM1"/>
    <property type="match status" value="1"/>
</dbReference>
<comment type="similarity">
    <text evidence="2">Belongs to the binding-protein-dependent transport system permease family. CysTW subfamily.</text>
</comment>
<evidence type="ECO:0000256" key="5">
    <source>
        <dbReference type="ARBA" id="ARBA00022692"/>
    </source>
</evidence>
<evidence type="ECO:0000256" key="7">
    <source>
        <dbReference type="ARBA" id="ARBA00023136"/>
    </source>
</evidence>
<keyword evidence="3 8" id="KW-0813">Transport</keyword>
<reference evidence="10 11" key="1">
    <citation type="journal article" date="2018" name="Nat. Biotechnol.">
        <title>A standardized bacterial taxonomy based on genome phylogeny substantially revises the tree of life.</title>
        <authorList>
            <person name="Parks D.H."/>
            <person name="Chuvochina M."/>
            <person name="Waite D.W."/>
            <person name="Rinke C."/>
            <person name="Skarshewski A."/>
            <person name="Chaumeil P.A."/>
            <person name="Hugenholtz P."/>
        </authorList>
    </citation>
    <scope>NUCLEOTIDE SEQUENCE [LARGE SCALE GENOMIC DNA]</scope>
    <source>
        <strain evidence="10">UBA10707</strain>
    </source>
</reference>
<dbReference type="PANTHER" id="PTHR42929">
    <property type="entry name" value="INNER MEMBRANE ABC TRANSPORTER PERMEASE PROTEIN YDCU-RELATED-RELATED"/>
    <property type="match status" value="1"/>
</dbReference>
<evidence type="ECO:0000256" key="3">
    <source>
        <dbReference type="ARBA" id="ARBA00022448"/>
    </source>
</evidence>
<evidence type="ECO:0000256" key="8">
    <source>
        <dbReference type="RuleBase" id="RU363032"/>
    </source>
</evidence>
<dbReference type="InterPro" id="IPR000515">
    <property type="entry name" value="MetI-like"/>
</dbReference>
<evidence type="ECO:0000313" key="10">
    <source>
        <dbReference type="EMBL" id="HBP29659.1"/>
    </source>
</evidence>
<comment type="caution">
    <text evidence="10">The sequence shown here is derived from an EMBL/GenBank/DDBJ whole genome shotgun (WGS) entry which is preliminary data.</text>
</comment>
<feature type="transmembrane region" description="Helical" evidence="8">
    <location>
        <begin position="21"/>
        <end position="44"/>
    </location>
</feature>
<comment type="subcellular location">
    <subcellularLocation>
        <location evidence="1 8">Cell membrane</location>
        <topology evidence="1 8">Multi-pass membrane protein</topology>
    </subcellularLocation>
</comment>
<sequence>MTYPDSGAAPARKRRLSFLGAMPLTLLFIGLLIVPLVLTIVLSFRPYDYDLGVQAGWTLEQYIEIFTSNYTLTVFWRTLWISGLVTIICVLIGVPESYILSRMKAPWNSVFLLVILSPLLISLVVRAFGWSMLLNPMSPIGKLTQMMGLGSLLYTSSAVVIGLVHVMLPFMIIPVWTSLNKIDPQTIKAAYSLNASKWQTIKRVILPQATPGILSGSLIVFGLSTSAFAIPVLLGGGRSRMVSNSIYEQFMIDLNWPMGAALAMLLLIMNLIIMMSYNQILERSYKRSLG</sequence>
<organism evidence="10 11">
    <name type="scientific">Advenella kashmirensis</name>
    <dbReference type="NCBI Taxonomy" id="310575"/>
    <lineage>
        <taxon>Bacteria</taxon>
        <taxon>Pseudomonadati</taxon>
        <taxon>Pseudomonadota</taxon>
        <taxon>Betaproteobacteria</taxon>
        <taxon>Burkholderiales</taxon>
        <taxon>Alcaligenaceae</taxon>
    </lineage>
</organism>
<keyword evidence="7 8" id="KW-0472">Membrane</keyword>
<evidence type="ECO:0000256" key="1">
    <source>
        <dbReference type="ARBA" id="ARBA00004651"/>
    </source>
</evidence>
<dbReference type="CDD" id="cd06261">
    <property type="entry name" value="TM_PBP2"/>
    <property type="match status" value="1"/>
</dbReference>
<keyword evidence="6 8" id="KW-1133">Transmembrane helix</keyword>
<feature type="transmembrane region" description="Helical" evidence="8">
    <location>
        <begin position="254"/>
        <end position="277"/>
    </location>
</feature>
<feature type="transmembrane region" description="Helical" evidence="8">
    <location>
        <begin position="110"/>
        <end position="133"/>
    </location>
</feature>
<dbReference type="AlphaFoldDB" id="A0A356LFQ3"/>
<name>A0A356LFQ3_9BURK</name>
<evidence type="ECO:0000313" key="11">
    <source>
        <dbReference type="Proteomes" id="UP000264036"/>
    </source>
</evidence>
<feature type="domain" description="ABC transmembrane type-1" evidence="9">
    <location>
        <begin position="75"/>
        <end position="277"/>
    </location>
</feature>
<dbReference type="Proteomes" id="UP000264036">
    <property type="component" value="Unassembled WGS sequence"/>
</dbReference>
<keyword evidence="4" id="KW-1003">Cell membrane</keyword>
<evidence type="ECO:0000256" key="4">
    <source>
        <dbReference type="ARBA" id="ARBA00022475"/>
    </source>
</evidence>
<evidence type="ECO:0000256" key="2">
    <source>
        <dbReference type="ARBA" id="ARBA00007069"/>
    </source>
</evidence>
<feature type="transmembrane region" description="Helical" evidence="8">
    <location>
        <begin position="79"/>
        <end position="98"/>
    </location>
</feature>